<dbReference type="Gene3D" id="3.40.710.10">
    <property type="entry name" value="DD-peptidase/beta-lactamase superfamily"/>
    <property type="match status" value="1"/>
</dbReference>
<dbReference type="GO" id="GO:0006508">
    <property type="term" value="P:proteolysis"/>
    <property type="evidence" value="ECO:0007669"/>
    <property type="project" value="UniProtKB-KW"/>
</dbReference>
<feature type="chain" id="PRO_5038645609" description="serine-type D-Ala-D-Ala carboxypeptidase" evidence="17">
    <location>
        <begin position="26"/>
        <end position="423"/>
    </location>
</feature>
<evidence type="ECO:0000256" key="6">
    <source>
        <dbReference type="ARBA" id="ARBA00022670"/>
    </source>
</evidence>
<dbReference type="PANTHER" id="PTHR21581:SF6">
    <property type="entry name" value="TRAFFICKING PROTEIN PARTICLE COMPLEX SUBUNIT 12"/>
    <property type="match status" value="1"/>
</dbReference>
<dbReference type="InterPro" id="IPR018044">
    <property type="entry name" value="Peptidase_S11"/>
</dbReference>
<dbReference type="Pfam" id="PF07943">
    <property type="entry name" value="PBP5_C"/>
    <property type="match status" value="1"/>
</dbReference>
<comment type="catalytic activity">
    <reaction evidence="12">
        <text>Preferential cleavage: (Ac)2-L-Lys-D-Ala-|-D-Ala. Also transpeptidation of peptidyl-alanyl moieties that are N-acyl substituents of D-alanine.</text>
        <dbReference type="EC" id="3.4.16.4"/>
    </reaction>
</comment>
<dbReference type="AlphaFoldDB" id="A0A9D1JQ42"/>
<feature type="region of interest" description="Disordered" evidence="16">
    <location>
        <begin position="29"/>
        <end position="62"/>
    </location>
</feature>
<evidence type="ECO:0000256" key="14">
    <source>
        <dbReference type="PIRSR" id="PIRSR618044-2"/>
    </source>
</evidence>
<evidence type="ECO:0000256" key="4">
    <source>
        <dbReference type="ARBA" id="ARBA00012448"/>
    </source>
</evidence>
<feature type="active site" description="Acyl-ester intermediate" evidence="13">
    <location>
        <position position="95"/>
    </location>
</feature>
<evidence type="ECO:0000256" key="1">
    <source>
        <dbReference type="ARBA" id="ARBA00003217"/>
    </source>
</evidence>
<keyword evidence="10" id="KW-0573">Peptidoglycan synthesis</keyword>
<dbReference type="GO" id="GO:0009002">
    <property type="term" value="F:serine-type D-Ala-D-Ala carboxypeptidase activity"/>
    <property type="evidence" value="ECO:0007669"/>
    <property type="project" value="UniProtKB-EC"/>
</dbReference>
<comment type="similarity">
    <text evidence="3 15">Belongs to the peptidase S11 family.</text>
</comment>
<evidence type="ECO:0000313" key="20">
    <source>
        <dbReference type="Proteomes" id="UP000823927"/>
    </source>
</evidence>
<evidence type="ECO:0000256" key="7">
    <source>
        <dbReference type="ARBA" id="ARBA00022729"/>
    </source>
</evidence>
<feature type="compositionally biased region" description="Basic and acidic residues" evidence="16">
    <location>
        <begin position="41"/>
        <end position="53"/>
    </location>
</feature>
<sequence length="423" mass="45108">MKRWIAILLMICLTAGAWVPGRAYAGEDTASADSVGTEDSTEAKDSTAAREESPDSSGNGTVDLGITATACVLMEASTGTVLYEKNADEQLSPASITKIMTLILIFEALDEGRISLQDEVTTSAYAKSMGGSQVFLEEGEKQTVETLIKCIVVASGNDASVAMAEHISGSEQAFVDQMNQKAQALGMTNTHFTDCCGLTESADHYTSARDVAIMSRELSVNHPQIHNYSTIWMEDITHVTNKGASQFTLANTNKLLKQYDGCTGLKTGSTSLAKYCLSATAQRNDLELIAVVMAAPDYKVRFSEAASLLNYGFANCSVYKDTQPEPLADVPVKNGVEGMVSCGYEGEFSYLSTTGESFENITKEAHINPEVAAPLAAGDIIGSMDYFLNGEKIGSINIVATEDVAEAGYLDYLKKIGLGLLVG</sequence>
<organism evidence="19 20">
    <name type="scientific">Candidatus Scybalocola faecigallinarum</name>
    <dbReference type="NCBI Taxonomy" id="2840941"/>
    <lineage>
        <taxon>Bacteria</taxon>
        <taxon>Bacillati</taxon>
        <taxon>Bacillota</taxon>
        <taxon>Clostridia</taxon>
        <taxon>Lachnospirales</taxon>
        <taxon>Lachnospiraceae</taxon>
        <taxon>Lachnospiraceae incertae sedis</taxon>
        <taxon>Candidatus Scybalocola (ex Gilroy et al. 2021)</taxon>
    </lineage>
</organism>
<dbReference type="InterPro" id="IPR015956">
    <property type="entry name" value="Peniciliin-bd_prot_C_sf"/>
</dbReference>
<evidence type="ECO:0000313" key="19">
    <source>
        <dbReference type="EMBL" id="HIS46783.1"/>
    </source>
</evidence>
<dbReference type="InterPro" id="IPR012907">
    <property type="entry name" value="Peptidase_S11_C"/>
</dbReference>
<reference evidence="19" key="1">
    <citation type="submission" date="2020-10" db="EMBL/GenBank/DDBJ databases">
        <authorList>
            <person name="Gilroy R."/>
        </authorList>
    </citation>
    <scope>NUCLEOTIDE SEQUENCE</scope>
    <source>
        <strain evidence="19">CHK178-757</strain>
    </source>
</reference>
<evidence type="ECO:0000256" key="8">
    <source>
        <dbReference type="ARBA" id="ARBA00022801"/>
    </source>
</evidence>
<dbReference type="SMART" id="SM00936">
    <property type="entry name" value="PBP5_C"/>
    <property type="match status" value="1"/>
</dbReference>
<comment type="caution">
    <text evidence="19">The sequence shown here is derived from an EMBL/GenBank/DDBJ whole genome shotgun (WGS) entry which is preliminary data.</text>
</comment>
<dbReference type="InterPro" id="IPR001967">
    <property type="entry name" value="Peptidase_S11_N"/>
</dbReference>
<keyword evidence="5 19" id="KW-0121">Carboxypeptidase</keyword>
<dbReference type="InterPro" id="IPR012338">
    <property type="entry name" value="Beta-lactam/transpept-like"/>
</dbReference>
<keyword evidence="11" id="KW-0961">Cell wall biogenesis/degradation</keyword>
<keyword evidence="6" id="KW-0645">Protease</keyword>
<keyword evidence="8" id="KW-0378">Hydrolase</keyword>
<gene>
    <name evidence="19" type="ORF">IAB46_04320</name>
</gene>
<evidence type="ECO:0000256" key="13">
    <source>
        <dbReference type="PIRSR" id="PIRSR618044-1"/>
    </source>
</evidence>
<accession>A0A9D1JQ42</accession>
<dbReference type="GO" id="GO:0009252">
    <property type="term" value="P:peptidoglycan biosynthetic process"/>
    <property type="evidence" value="ECO:0007669"/>
    <property type="project" value="UniProtKB-KW"/>
</dbReference>
<comment type="function">
    <text evidence="1">Removes C-terminal D-alanyl residues from sugar-peptide cell wall precursors.</text>
</comment>
<evidence type="ECO:0000256" key="17">
    <source>
        <dbReference type="SAM" id="SignalP"/>
    </source>
</evidence>
<dbReference type="GO" id="GO:0008360">
    <property type="term" value="P:regulation of cell shape"/>
    <property type="evidence" value="ECO:0007669"/>
    <property type="project" value="UniProtKB-KW"/>
</dbReference>
<feature type="active site" evidence="13">
    <location>
        <position position="155"/>
    </location>
</feature>
<dbReference type="Pfam" id="PF00768">
    <property type="entry name" value="Peptidase_S11"/>
    <property type="match status" value="1"/>
</dbReference>
<evidence type="ECO:0000256" key="10">
    <source>
        <dbReference type="ARBA" id="ARBA00022984"/>
    </source>
</evidence>
<evidence type="ECO:0000256" key="9">
    <source>
        <dbReference type="ARBA" id="ARBA00022960"/>
    </source>
</evidence>
<reference evidence="19" key="2">
    <citation type="journal article" date="2021" name="PeerJ">
        <title>Extensive microbial diversity within the chicken gut microbiome revealed by metagenomics and culture.</title>
        <authorList>
            <person name="Gilroy R."/>
            <person name="Ravi A."/>
            <person name="Getino M."/>
            <person name="Pursley I."/>
            <person name="Horton D.L."/>
            <person name="Alikhan N.F."/>
            <person name="Baker D."/>
            <person name="Gharbi K."/>
            <person name="Hall N."/>
            <person name="Watson M."/>
            <person name="Adriaenssens E.M."/>
            <person name="Foster-Nyarko E."/>
            <person name="Jarju S."/>
            <person name="Secka A."/>
            <person name="Antonio M."/>
            <person name="Oren A."/>
            <person name="Chaudhuri R.R."/>
            <person name="La Ragione R."/>
            <person name="Hildebrand F."/>
            <person name="Pallen M.J."/>
        </authorList>
    </citation>
    <scope>NUCLEOTIDE SEQUENCE</scope>
    <source>
        <strain evidence="19">CHK178-757</strain>
    </source>
</reference>
<dbReference type="InterPro" id="IPR037167">
    <property type="entry name" value="Peptidase_S11_C_sf"/>
</dbReference>
<evidence type="ECO:0000259" key="18">
    <source>
        <dbReference type="SMART" id="SM00936"/>
    </source>
</evidence>
<evidence type="ECO:0000256" key="11">
    <source>
        <dbReference type="ARBA" id="ARBA00023316"/>
    </source>
</evidence>
<evidence type="ECO:0000256" key="12">
    <source>
        <dbReference type="ARBA" id="ARBA00034000"/>
    </source>
</evidence>
<proteinExistence type="inferred from homology"/>
<dbReference type="SUPFAM" id="SSF56601">
    <property type="entry name" value="beta-lactamase/transpeptidase-like"/>
    <property type="match status" value="1"/>
</dbReference>
<name>A0A9D1JQ42_9FIRM</name>
<dbReference type="GO" id="GO:0071555">
    <property type="term" value="P:cell wall organization"/>
    <property type="evidence" value="ECO:0007669"/>
    <property type="project" value="UniProtKB-KW"/>
</dbReference>
<evidence type="ECO:0000256" key="2">
    <source>
        <dbReference type="ARBA" id="ARBA00004752"/>
    </source>
</evidence>
<keyword evidence="9" id="KW-0133">Cell shape</keyword>
<protein>
    <recommendedName>
        <fullName evidence="4">serine-type D-Ala-D-Ala carboxypeptidase</fullName>
        <ecNumber evidence="4">3.4.16.4</ecNumber>
    </recommendedName>
</protein>
<dbReference type="Proteomes" id="UP000823927">
    <property type="component" value="Unassembled WGS sequence"/>
</dbReference>
<evidence type="ECO:0000256" key="5">
    <source>
        <dbReference type="ARBA" id="ARBA00022645"/>
    </source>
</evidence>
<evidence type="ECO:0000256" key="16">
    <source>
        <dbReference type="SAM" id="MobiDB-lite"/>
    </source>
</evidence>
<dbReference type="PRINTS" id="PR00725">
    <property type="entry name" value="DADACBPTASE1"/>
</dbReference>
<feature type="binding site" evidence="14">
    <location>
        <position position="266"/>
    </location>
    <ligand>
        <name>substrate</name>
    </ligand>
</feature>
<dbReference type="Gene3D" id="2.60.410.10">
    <property type="entry name" value="D-Ala-D-Ala carboxypeptidase, C-terminal domain"/>
    <property type="match status" value="1"/>
</dbReference>
<feature type="signal peptide" evidence="17">
    <location>
        <begin position="1"/>
        <end position="25"/>
    </location>
</feature>
<comment type="pathway">
    <text evidence="2">Cell wall biogenesis; peptidoglycan biosynthesis.</text>
</comment>
<feature type="active site" description="Proton acceptor" evidence="13">
    <location>
        <position position="98"/>
    </location>
</feature>
<feature type="domain" description="Peptidase S11 D-Ala-D-Ala carboxypeptidase A C-terminal" evidence="18">
    <location>
        <begin position="313"/>
        <end position="406"/>
    </location>
</feature>
<dbReference type="SUPFAM" id="SSF69189">
    <property type="entry name" value="Penicillin-binding protein associated domain"/>
    <property type="match status" value="1"/>
</dbReference>
<dbReference type="EC" id="3.4.16.4" evidence="4"/>
<dbReference type="EMBL" id="DVIT01000016">
    <property type="protein sequence ID" value="HIS46783.1"/>
    <property type="molecule type" value="Genomic_DNA"/>
</dbReference>
<evidence type="ECO:0000256" key="3">
    <source>
        <dbReference type="ARBA" id="ARBA00007164"/>
    </source>
</evidence>
<dbReference type="PANTHER" id="PTHR21581">
    <property type="entry name" value="D-ALANYL-D-ALANINE CARBOXYPEPTIDASE"/>
    <property type="match status" value="1"/>
</dbReference>
<evidence type="ECO:0000256" key="15">
    <source>
        <dbReference type="RuleBase" id="RU004016"/>
    </source>
</evidence>
<keyword evidence="7 17" id="KW-0732">Signal</keyword>